<feature type="compositionally biased region" description="Low complexity" evidence="7">
    <location>
        <begin position="40"/>
        <end position="53"/>
    </location>
</feature>
<dbReference type="GO" id="GO:0005524">
    <property type="term" value="F:ATP binding"/>
    <property type="evidence" value="ECO:0007669"/>
    <property type="project" value="InterPro"/>
</dbReference>
<dbReference type="InterPro" id="IPR004166">
    <property type="entry name" value="a-kinase_dom"/>
</dbReference>
<dbReference type="InterPro" id="IPR056861">
    <property type="entry name" value="HMCN1-like_VWA"/>
</dbReference>
<dbReference type="OrthoDB" id="301415at2759"/>
<dbReference type="AlphaFoldDB" id="A0A2J6R4H8"/>
<dbReference type="InterPro" id="IPR036465">
    <property type="entry name" value="vWFA_dom_sf"/>
</dbReference>
<dbReference type="SMART" id="SM00811">
    <property type="entry name" value="Alpha_kinase"/>
    <property type="match status" value="1"/>
</dbReference>
<protein>
    <recommendedName>
        <fullName evidence="12">Alpha-type protein kinase domain-containing protein</fullName>
    </recommendedName>
</protein>
<keyword evidence="2" id="KW-0964">Secreted</keyword>
<dbReference type="InterPro" id="IPR011009">
    <property type="entry name" value="Kinase-like_dom_sf"/>
</dbReference>
<dbReference type="Pfam" id="PF25106">
    <property type="entry name" value="VWA_4"/>
    <property type="match status" value="1"/>
</dbReference>
<gene>
    <name evidence="10" type="ORF">L207DRAFT_518190</name>
</gene>
<feature type="compositionally biased region" description="Basic and acidic residues" evidence="7">
    <location>
        <begin position="19"/>
        <end position="32"/>
    </location>
</feature>
<name>A0A2J6R4H8_HYAVF</name>
<dbReference type="CDD" id="cd04515">
    <property type="entry name" value="Alpha_kinase"/>
    <property type="match status" value="1"/>
</dbReference>
<evidence type="ECO:0008006" key="12">
    <source>
        <dbReference type="Google" id="ProtNLM"/>
    </source>
</evidence>
<dbReference type="EMBL" id="KZ613956">
    <property type="protein sequence ID" value="PMD33427.1"/>
    <property type="molecule type" value="Genomic_DNA"/>
</dbReference>
<keyword evidence="4" id="KW-0808">Transferase</keyword>
<dbReference type="Proteomes" id="UP000235786">
    <property type="component" value="Unassembled WGS sequence"/>
</dbReference>
<evidence type="ECO:0000256" key="4">
    <source>
        <dbReference type="ARBA" id="ARBA00022679"/>
    </source>
</evidence>
<comment type="subcellular location">
    <subcellularLocation>
        <location evidence="1">Secreted</location>
    </subcellularLocation>
</comment>
<dbReference type="Gene3D" id="3.30.200.20">
    <property type="entry name" value="Phosphorylase Kinase, domain 1"/>
    <property type="match status" value="1"/>
</dbReference>
<feature type="domain" description="Alpha-type protein kinase" evidence="9">
    <location>
        <begin position="501"/>
        <end position="716"/>
    </location>
</feature>
<evidence type="ECO:0000256" key="1">
    <source>
        <dbReference type="ARBA" id="ARBA00004613"/>
    </source>
</evidence>
<dbReference type="SUPFAM" id="SSF53300">
    <property type="entry name" value="vWA-like"/>
    <property type="match status" value="1"/>
</dbReference>
<accession>A0A2J6R4H8</accession>
<evidence type="ECO:0000256" key="3">
    <source>
        <dbReference type="ARBA" id="ARBA00022527"/>
    </source>
</evidence>
<dbReference type="Gene3D" id="3.40.50.410">
    <property type="entry name" value="von Willebrand factor, type A domain"/>
    <property type="match status" value="1"/>
</dbReference>
<evidence type="ECO:0000313" key="11">
    <source>
        <dbReference type="Proteomes" id="UP000235786"/>
    </source>
</evidence>
<evidence type="ECO:0000256" key="5">
    <source>
        <dbReference type="ARBA" id="ARBA00022729"/>
    </source>
</evidence>
<sequence>MASKPPAYTSSDSVSRSKTSRDEMRSLADEMLRASLTRGAASPASSVTSTPPSYRRSATPAFPPSARAPNPADSLVLNRERIPGAFRPPIVGSASITRDSITRDSITRDSIIRDSKSSSVSNASTSLSTSTVSAADAKARIRHLQREMERAKADVPQRATGGLFKAACSTDLLFLIDTTGSMYSYINAAKEQVKSIVADIKKSFLNESEVRVAVVSYKDHGDHPNIEFLDFTSSTDQVFEFLGRLDATGGADAPEDVLGGLYQALNVSWKQQTRCVIHIADAPPHGAGVLHDFAESSDNYPHPGSEPHGLTYEPLLKQLIQFNVNYALLRVNSSTDRMALAFAQVYAESNADAQLLPSNIYSSQVNGMYSKDRSGVWSSTSNTHTNVQFEEIELGTTYSQLRHLVVRTVTASVSRTAGRMSLALSTVPKPSATGGKGRGMASDLTAIREDEGSGGSGGSAKESYLEKGPPQWDTPGWLDETLEVEGFCPDMVVQSANSLNEMMNADENIKLSVTQLTIHARSKPFAQGSVRLASYARTAASTSKFVVKSFKDDSKMLAHVAEDMRIQALCKAFALEFNGLLNIEPPIDFIMTTCLQTKAKVGSEGGCLSIEPFIDGEYIKYNNNSMFVKEDSPDDPDPFNQIAQAFSHFTFERSWGHFLVNDLQGVGHLLTDPSIQTLDHERFKLAETNLYEEGFKFFFVAHDCNSFCHKLELKSNREMVVSGSYEFRERWPTIEPTVCCSNKLCRRIVRLAGTHESEKFPGYHWCSECWPQLQSSMVRWICMAPGPNHEYDMSKFFYESQGQLAPRRCPEHVEKDKSVSSAAVVGGSLWSRMKAGGPKRTISGRSW</sequence>
<keyword evidence="5" id="KW-0732">Signal</keyword>
<dbReference type="Gene3D" id="3.20.200.10">
    <property type="entry name" value="MHCK/EF2 kinase"/>
    <property type="match status" value="1"/>
</dbReference>
<evidence type="ECO:0000256" key="2">
    <source>
        <dbReference type="ARBA" id="ARBA00022525"/>
    </source>
</evidence>
<organism evidence="10 11">
    <name type="scientific">Hyaloscypha variabilis (strain UAMH 11265 / GT02V1 / F)</name>
    <name type="common">Meliniomyces variabilis</name>
    <dbReference type="NCBI Taxonomy" id="1149755"/>
    <lineage>
        <taxon>Eukaryota</taxon>
        <taxon>Fungi</taxon>
        <taxon>Dikarya</taxon>
        <taxon>Ascomycota</taxon>
        <taxon>Pezizomycotina</taxon>
        <taxon>Leotiomycetes</taxon>
        <taxon>Helotiales</taxon>
        <taxon>Hyaloscyphaceae</taxon>
        <taxon>Hyaloscypha</taxon>
        <taxon>Hyaloscypha variabilis</taxon>
    </lineage>
</organism>
<dbReference type="PROSITE" id="PS50234">
    <property type="entry name" value="VWFA"/>
    <property type="match status" value="1"/>
</dbReference>
<evidence type="ECO:0000256" key="6">
    <source>
        <dbReference type="ARBA" id="ARBA00022777"/>
    </source>
</evidence>
<feature type="region of interest" description="Disordered" evidence="7">
    <location>
        <begin position="447"/>
        <end position="472"/>
    </location>
</feature>
<proteinExistence type="predicted"/>
<dbReference type="PANTHER" id="PTHR47763">
    <property type="entry name" value="ALPHA-PROTEIN KINASE VWKA"/>
    <property type="match status" value="1"/>
</dbReference>
<dbReference type="GO" id="GO:0004674">
    <property type="term" value="F:protein serine/threonine kinase activity"/>
    <property type="evidence" value="ECO:0007669"/>
    <property type="project" value="UniProtKB-KW"/>
</dbReference>
<dbReference type="CDD" id="cd00198">
    <property type="entry name" value="vWFA"/>
    <property type="match status" value="1"/>
</dbReference>
<dbReference type="PROSITE" id="PS51158">
    <property type="entry name" value="ALPHA_KINASE"/>
    <property type="match status" value="1"/>
</dbReference>
<dbReference type="PANTHER" id="PTHR47763:SF4">
    <property type="entry name" value="ALPHA-PROTEIN KINASE VWKA"/>
    <property type="match status" value="1"/>
</dbReference>
<evidence type="ECO:0000259" key="9">
    <source>
        <dbReference type="PROSITE" id="PS51158"/>
    </source>
</evidence>
<dbReference type="SUPFAM" id="SSF56112">
    <property type="entry name" value="Protein kinase-like (PK-like)"/>
    <property type="match status" value="1"/>
</dbReference>
<evidence type="ECO:0000313" key="10">
    <source>
        <dbReference type="EMBL" id="PMD33427.1"/>
    </source>
</evidence>
<keyword evidence="6" id="KW-0418">Kinase</keyword>
<dbReference type="InterPro" id="IPR002035">
    <property type="entry name" value="VWF_A"/>
</dbReference>
<feature type="region of interest" description="Disordered" evidence="7">
    <location>
        <begin position="1"/>
        <end position="73"/>
    </location>
</feature>
<keyword evidence="3" id="KW-0723">Serine/threonine-protein kinase</keyword>
<reference evidence="10 11" key="1">
    <citation type="submission" date="2016-04" db="EMBL/GenBank/DDBJ databases">
        <title>A degradative enzymes factory behind the ericoid mycorrhizal symbiosis.</title>
        <authorList>
            <consortium name="DOE Joint Genome Institute"/>
            <person name="Martino E."/>
            <person name="Morin E."/>
            <person name="Grelet G."/>
            <person name="Kuo A."/>
            <person name="Kohler A."/>
            <person name="Daghino S."/>
            <person name="Barry K."/>
            <person name="Choi C."/>
            <person name="Cichocki N."/>
            <person name="Clum A."/>
            <person name="Copeland A."/>
            <person name="Hainaut M."/>
            <person name="Haridas S."/>
            <person name="Labutti K."/>
            <person name="Lindquist E."/>
            <person name="Lipzen A."/>
            <person name="Khouja H.-R."/>
            <person name="Murat C."/>
            <person name="Ohm R."/>
            <person name="Olson A."/>
            <person name="Spatafora J."/>
            <person name="Veneault-Fourrey C."/>
            <person name="Henrissat B."/>
            <person name="Grigoriev I."/>
            <person name="Martin F."/>
            <person name="Perotto S."/>
        </authorList>
    </citation>
    <scope>NUCLEOTIDE SEQUENCE [LARGE SCALE GENOMIC DNA]</scope>
    <source>
        <strain evidence="10 11">F</strain>
    </source>
</reference>
<evidence type="ECO:0000259" key="8">
    <source>
        <dbReference type="PROSITE" id="PS50234"/>
    </source>
</evidence>
<dbReference type="Pfam" id="PF02816">
    <property type="entry name" value="Alpha_kinase"/>
    <property type="match status" value="1"/>
</dbReference>
<evidence type="ECO:0000256" key="7">
    <source>
        <dbReference type="SAM" id="MobiDB-lite"/>
    </source>
</evidence>
<feature type="domain" description="VWFA" evidence="8">
    <location>
        <begin position="171"/>
        <end position="245"/>
    </location>
</feature>
<dbReference type="InterPro" id="IPR052969">
    <property type="entry name" value="Thr-specific_kinase-like"/>
</dbReference>
<keyword evidence="11" id="KW-1185">Reference proteome</keyword>